<keyword evidence="3" id="KW-0732">Signal</keyword>
<dbReference type="Proteomes" id="UP000623467">
    <property type="component" value="Unassembled WGS sequence"/>
</dbReference>
<accession>A0A8H6ZII0</accession>
<sequence length="460" mass="48324">MATWQRKVLVSELTPPQFLPRRLMLLFFLLPLPALLQVVDALFNVSVDDTDMNMITYKGKWEASSTHLSGLDFGGSHTLSSDSTASATFIFTGVAVYYLSPRWPYDVSTRLSIDGGQAVLVNLTDPLTSPSPPGGSESAVSSVAWSATGLANTSHTVVATYGNYIIVDGFIYTVDNGSVPLSSSSASSASSSSSTLSSSLSASATLAAASSGTSTIPSNHKALTVGLGTAFGLAVLIALLLMAVAVYQRRRYKQARSARPKTPNTVLSDWGSYMRGRGTYAPVSTGAAAHGLEMSESDSSRLLYPPSSGRSDPWAPEDAEYEYFSGPASVPSTAMTRNASASASTMGRSVSLVSSPNRHALPAGAMSPVIPRPYADRAPQEPEPDDNEDTVLDTPLMIARTSSAGVQSVLNRNTTVNSTATSLTRAPSAGIMFVVHPVDDPNTPGAESEFRISSPPAYSE</sequence>
<feature type="transmembrane region" description="Helical" evidence="2">
    <location>
        <begin position="223"/>
        <end position="247"/>
    </location>
</feature>
<dbReference type="AlphaFoldDB" id="A0A8H6ZII0"/>
<comment type="caution">
    <text evidence="4">The sequence shown here is derived from an EMBL/GenBank/DDBJ whole genome shotgun (WGS) entry which is preliminary data.</text>
</comment>
<evidence type="ECO:0000256" key="2">
    <source>
        <dbReference type="SAM" id="Phobius"/>
    </source>
</evidence>
<feature type="region of interest" description="Disordered" evidence="1">
    <location>
        <begin position="438"/>
        <end position="460"/>
    </location>
</feature>
<keyword evidence="5" id="KW-1185">Reference proteome</keyword>
<name>A0A8H6ZII0_9AGAR</name>
<proteinExistence type="predicted"/>
<evidence type="ECO:0000313" key="5">
    <source>
        <dbReference type="Proteomes" id="UP000623467"/>
    </source>
</evidence>
<feature type="signal peptide" evidence="3">
    <location>
        <begin position="1"/>
        <end position="41"/>
    </location>
</feature>
<keyword evidence="2" id="KW-1133">Transmembrane helix</keyword>
<keyword evidence="2" id="KW-0472">Membrane</keyword>
<organism evidence="4 5">
    <name type="scientific">Mycena sanguinolenta</name>
    <dbReference type="NCBI Taxonomy" id="230812"/>
    <lineage>
        <taxon>Eukaryota</taxon>
        <taxon>Fungi</taxon>
        <taxon>Dikarya</taxon>
        <taxon>Basidiomycota</taxon>
        <taxon>Agaricomycotina</taxon>
        <taxon>Agaricomycetes</taxon>
        <taxon>Agaricomycetidae</taxon>
        <taxon>Agaricales</taxon>
        <taxon>Marasmiineae</taxon>
        <taxon>Mycenaceae</taxon>
        <taxon>Mycena</taxon>
    </lineage>
</organism>
<dbReference type="OrthoDB" id="3234968at2759"/>
<protein>
    <recommendedName>
        <fullName evidence="6">Transmembrane protein</fullName>
    </recommendedName>
</protein>
<evidence type="ECO:0000256" key="3">
    <source>
        <dbReference type="SAM" id="SignalP"/>
    </source>
</evidence>
<dbReference type="Gene3D" id="2.60.120.260">
    <property type="entry name" value="Galactose-binding domain-like"/>
    <property type="match status" value="1"/>
</dbReference>
<keyword evidence="2" id="KW-0812">Transmembrane</keyword>
<gene>
    <name evidence="4" type="ORF">MSAN_00239400</name>
</gene>
<feature type="region of interest" description="Disordered" evidence="1">
    <location>
        <begin position="350"/>
        <end position="389"/>
    </location>
</feature>
<evidence type="ECO:0000256" key="1">
    <source>
        <dbReference type="SAM" id="MobiDB-lite"/>
    </source>
</evidence>
<evidence type="ECO:0000313" key="4">
    <source>
        <dbReference type="EMBL" id="KAF7378149.1"/>
    </source>
</evidence>
<feature type="chain" id="PRO_5034851833" description="Transmembrane protein" evidence="3">
    <location>
        <begin position="42"/>
        <end position="460"/>
    </location>
</feature>
<dbReference type="EMBL" id="JACAZH010000001">
    <property type="protein sequence ID" value="KAF7378149.1"/>
    <property type="molecule type" value="Genomic_DNA"/>
</dbReference>
<reference evidence="4" key="1">
    <citation type="submission" date="2020-05" db="EMBL/GenBank/DDBJ databases">
        <title>Mycena genomes resolve the evolution of fungal bioluminescence.</title>
        <authorList>
            <person name="Tsai I.J."/>
        </authorList>
    </citation>
    <scope>NUCLEOTIDE SEQUENCE</scope>
    <source>
        <strain evidence="4">160909Yilan</strain>
    </source>
</reference>
<evidence type="ECO:0008006" key="6">
    <source>
        <dbReference type="Google" id="ProtNLM"/>
    </source>
</evidence>